<dbReference type="InterPro" id="IPR036291">
    <property type="entry name" value="NAD(P)-bd_dom_sf"/>
</dbReference>
<dbReference type="PANTHER" id="PTHR48106:SF13">
    <property type="entry name" value="QUINONE OXIDOREDUCTASE-RELATED"/>
    <property type="match status" value="1"/>
</dbReference>
<dbReference type="Proteomes" id="UP001241092">
    <property type="component" value="Chromosome"/>
</dbReference>
<dbReference type="GO" id="GO:0035925">
    <property type="term" value="F:mRNA 3'-UTR AU-rich region binding"/>
    <property type="evidence" value="ECO:0007669"/>
    <property type="project" value="TreeGrafter"/>
</dbReference>
<dbReference type="Gene3D" id="3.40.50.720">
    <property type="entry name" value="NAD(P)-binding Rossmann-like Domain"/>
    <property type="match status" value="1"/>
</dbReference>
<dbReference type="InterPro" id="IPR013154">
    <property type="entry name" value="ADH-like_N"/>
</dbReference>
<reference evidence="4" key="1">
    <citation type="submission" date="2023-03" db="EMBL/GenBank/DDBJ databases">
        <title>Draft genome sequence of a Mycolicibacterium mageritense strain H4_3_1 isolated from a hybrid biological-inorganic system reactor.</title>
        <authorList>
            <person name="Feng X."/>
            <person name="Kazama D."/>
            <person name="Sato K."/>
            <person name="Kobayashi H."/>
        </authorList>
    </citation>
    <scope>NUCLEOTIDE SEQUENCE</scope>
    <source>
        <strain evidence="4">H4_3_1</strain>
    </source>
</reference>
<evidence type="ECO:0000256" key="1">
    <source>
        <dbReference type="ARBA" id="ARBA00022857"/>
    </source>
</evidence>
<dbReference type="AlphaFoldDB" id="A0AAI8TPL8"/>
<keyword evidence="1" id="KW-0521">NADP</keyword>
<dbReference type="SUPFAM" id="SSF51735">
    <property type="entry name" value="NAD(P)-binding Rossmann-fold domains"/>
    <property type="match status" value="1"/>
</dbReference>
<dbReference type="InterPro" id="IPR013149">
    <property type="entry name" value="ADH-like_C"/>
</dbReference>
<dbReference type="GO" id="GO:0070402">
    <property type="term" value="F:NADPH binding"/>
    <property type="evidence" value="ECO:0007669"/>
    <property type="project" value="TreeGrafter"/>
</dbReference>
<dbReference type="PANTHER" id="PTHR48106">
    <property type="entry name" value="QUINONE OXIDOREDUCTASE PIG3-RELATED"/>
    <property type="match status" value="1"/>
</dbReference>
<dbReference type="EMBL" id="AP027452">
    <property type="protein sequence ID" value="BDY26207.1"/>
    <property type="molecule type" value="Genomic_DNA"/>
</dbReference>
<dbReference type="EC" id="1.1.1.1" evidence="4"/>
<feature type="domain" description="Enoyl reductase (ER)" evidence="3">
    <location>
        <begin position="5"/>
        <end position="306"/>
    </location>
</feature>
<dbReference type="Pfam" id="PF00107">
    <property type="entry name" value="ADH_zinc_N"/>
    <property type="match status" value="1"/>
</dbReference>
<dbReference type="InterPro" id="IPR020843">
    <property type="entry name" value="ER"/>
</dbReference>
<gene>
    <name evidence="4" type="primary">adh_1</name>
    <name evidence="4" type="ORF">hbim_00118</name>
</gene>
<evidence type="ECO:0000259" key="3">
    <source>
        <dbReference type="SMART" id="SM00829"/>
    </source>
</evidence>
<evidence type="ECO:0000313" key="4">
    <source>
        <dbReference type="EMBL" id="BDY26207.1"/>
    </source>
</evidence>
<proteinExistence type="predicted"/>
<sequence>MKAIGVIEPDFMPRLFEVAEPIARPGAVVVDIAAASVSDFDRAAVGGRWAGSGRRPEPTLLGRDFVGTVAAVGEYVPHIDVGMRVAGVLPPAVARQPGTFAERVAVPADLLAPVPDGVDLAHVAAVGLAGITALDALDALAVGGLEILVIHGPVTGTGGFALELAKARGAVVAVVTPPRYARLAWERGADFVISEDASATNTIKRVRNALGGYSDAALHVAGDLAVAAGVVRPGGTFTSVGDALPPLSVADYVPTVVRPSGHKLADLLFKVAAGRLHSRVRRSVSFDQVVAPHDCSGGDADDRVVVMRA</sequence>
<dbReference type="Pfam" id="PF08240">
    <property type="entry name" value="ADH_N"/>
    <property type="match status" value="1"/>
</dbReference>
<dbReference type="SMART" id="SM00829">
    <property type="entry name" value="PKS_ER"/>
    <property type="match status" value="1"/>
</dbReference>
<name>A0AAI8TPL8_MYCME</name>
<dbReference type="GO" id="GO:0005829">
    <property type="term" value="C:cytosol"/>
    <property type="evidence" value="ECO:0007669"/>
    <property type="project" value="TreeGrafter"/>
</dbReference>
<dbReference type="GO" id="GO:0003960">
    <property type="term" value="F:quinone reductase (NADPH) activity"/>
    <property type="evidence" value="ECO:0007669"/>
    <property type="project" value="TreeGrafter"/>
</dbReference>
<organism evidence="4 5">
    <name type="scientific">Mycolicibacterium mageritense</name>
    <name type="common">Mycobacterium mageritense</name>
    <dbReference type="NCBI Taxonomy" id="53462"/>
    <lineage>
        <taxon>Bacteria</taxon>
        <taxon>Bacillati</taxon>
        <taxon>Actinomycetota</taxon>
        <taxon>Actinomycetes</taxon>
        <taxon>Mycobacteriales</taxon>
        <taxon>Mycobacteriaceae</taxon>
        <taxon>Mycolicibacterium</taxon>
    </lineage>
</organism>
<dbReference type="SUPFAM" id="SSF50129">
    <property type="entry name" value="GroES-like"/>
    <property type="match status" value="1"/>
</dbReference>
<dbReference type="Gene3D" id="3.90.180.10">
    <property type="entry name" value="Medium-chain alcohol dehydrogenases, catalytic domain"/>
    <property type="match status" value="1"/>
</dbReference>
<dbReference type="InterPro" id="IPR011032">
    <property type="entry name" value="GroES-like_sf"/>
</dbReference>
<protein>
    <submittedName>
        <fullName evidence="4">Alcohol dehydrogenase</fullName>
        <ecNumber evidence="4">1.1.1.1</ecNumber>
    </submittedName>
</protein>
<dbReference type="GO" id="GO:0004022">
    <property type="term" value="F:alcohol dehydrogenase (NAD+) activity"/>
    <property type="evidence" value="ECO:0007669"/>
    <property type="project" value="UniProtKB-EC"/>
</dbReference>
<keyword evidence="2 4" id="KW-0560">Oxidoreductase</keyword>
<evidence type="ECO:0000313" key="5">
    <source>
        <dbReference type="Proteomes" id="UP001241092"/>
    </source>
</evidence>
<accession>A0AAI8TPL8</accession>
<dbReference type="RefSeq" id="WP_073912370.1">
    <property type="nucleotide sequence ID" value="NZ_AP027452.1"/>
</dbReference>
<evidence type="ECO:0000256" key="2">
    <source>
        <dbReference type="ARBA" id="ARBA00023002"/>
    </source>
</evidence>